<protein>
    <submittedName>
        <fullName evidence="1">Uncharacterized protein</fullName>
    </submittedName>
</protein>
<reference evidence="1 2" key="2">
    <citation type="submission" date="2020-07" db="EMBL/GenBank/DDBJ databases">
        <title>Genome assembly of wild tea tree DASZ reveals pedigree and selection history of tea varieties.</title>
        <authorList>
            <person name="Zhang W."/>
        </authorList>
    </citation>
    <scope>NUCLEOTIDE SEQUENCE [LARGE SCALE GENOMIC DNA]</scope>
    <source>
        <strain evidence="2">cv. G240</strain>
        <tissue evidence="1">Leaf</tissue>
    </source>
</reference>
<gene>
    <name evidence="1" type="ORF">HYC85_028882</name>
</gene>
<keyword evidence="2" id="KW-1185">Reference proteome</keyword>
<dbReference type="AlphaFoldDB" id="A0A7J7FXK6"/>
<comment type="caution">
    <text evidence="1">The sequence shown here is derived from an EMBL/GenBank/DDBJ whole genome shotgun (WGS) entry which is preliminary data.</text>
</comment>
<dbReference type="Proteomes" id="UP000593564">
    <property type="component" value="Unassembled WGS sequence"/>
</dbReference>
<dbReference type="EMBL" id="JACBKZ010000014">
    <property type="protein sequence ID" value="KAF5932711.1"/>
    <property type="molecule type" value="Genomic_DNA"/>
</dbReference>
<evidence type="ECO:0000313" key="1">
    <source>
        <dbReference type="EMBL" id="KAF5932711.1"/>
    </source>
</evidence>
<organism evidence="1 2">
    <name type="scientific">Camellia sinensis</name>
    <name type="common">Tea plant</name>
    <name type="synonym">Thea sinensis</name>
    <dbReference type="NCBI Taxonomy" id="4442"/>
    <lineage>
        <taxon>Eukaryota</taxon>
        <taxon>Viridiplantae</taxon>
        <taxon>Streptophyta</taxon>
        <taxon>Embryophyta</taxon>
        <taxon>Tracheophyta</taxon>
        <taxon>Spermatophyta</taxon>
        <taxon>Magnoliopsida</taxon>
        <taxon>eudicotyledons</taxon>
        <taxon>Gunneridae</taxon>
        <taxon>Pentapetalae</taxon>
        <taxon>asterids</taxon>
        <taxon>Ericales</taxon>
        <taxon>Theaceae</taxon>
        <taxon>Camellia</taxon>
    </lineage>
</organism>
<evidence type="ECO:0000313" key="2">
    <source>
        <dbReference type="Proteomes" id="UP000593564"/>
    </source>
</evidence>
<name>A0A7J7FXK6_CAMSI</name>
<proteinExistence type="predicted"/>
<sequence>MVCVVKSKILRKSTSLKLFKNGHYLTHMESSLKTYNPESQDDNCPQLHSPSLLCFAPSLLSKWP</sequence>
<reference evidence="2" key="1">
    <citation type="journal article" date="2020" name="Nat. Commun.">
        <title>Genome assembly of wild tea tree DASZ reveals pedigree and selection history of tea varieties.</title>
        <authorList>
            <person name="Zhang W."/>
            <person name="Zhang Y."/>
            <person name="Qiu H."/>
            <person name="Guo Y."/>
            <person name="Wan H."/>
            <person name="Zhang X."/>
            <person name="Scossa F."/>
            <person name="Alseekh S."/>
            <person name="Zhang Q."/>
            <person name="Wang P."/>
            <person name="Xu L."/>
            <person name="Schmidt M.H."/>
            <person name="Jia X."/>
            <person name="Li D."/>
            <person name="Zhu A."/>
            <person name="Guo F."/>
            <person name="Chen W."/>
            <person name="Ni D."/>
            <person name="Usadel B."/>
            <person name="Fernie A.R."/>
            <person name="Wen W."/>
        </authorList>
    </citation>
    <scope>NUCLEOTIDE SEQUENCE [LARGE SCALE GENOMIC DNA]</scope>
    <source>
        <strain evidence="2">cv. G240</strain>
    </source>
</reference>
<accession>A0A7J7FXK6</accession>